<gene>
    <name evidence="3" type="ORF">GCM10022394_30810</name>
</gene>
<dbReference type="Gene3D" id="3.30.9.10">
    <property type="entry name" value="D-Amino Acid Oxidase, subunit A, domain 2"/>
    <property type="match status" value="1"/>
</dbReference>
<dbReference type="InterPro" id="IPR036188">
    <property type="entry name" value="FAD/NAD-bd_sf"/>
</dbReference>
<dbReference type="PANTHER" id="PTHR13847:SF281">
    <property type="entry name" value="FAD DEPENDENT OXIDOREDUCTASE DOMAIN-CONTAINING PROTEIN"/>
    <property type="match status" value="1"/>
</dbReference>
<dbReference type="Proteomes" id="UP001500795">
    <property type="component" value="Unassembled WGS sequence"/>
</dbReference>
<name>A0ABP6WBQ7_9GAMM</name>
<evidence type="ECO:0000313" key="3">
    <source>
        <dbReference type="EMBL" id="GAA3548506.1"/>
    </source>
</evidence>
<feature type="domain" description="FAD dependent oxidoreductase" evidence="2">
    <location>
        <begin position="39"/>
        <end position="396"/>
    </location>
</feature>
<dbReference type="InterPro" id="IPR006076">
    <property type="entry name" value="FAD-dep_OxRdtase"/>
</dbReference>
<evidence type="ECO:0000313" key="4">
    <source>
        <dbReference type="Proteomes" id="UP001500795"/>
    </source>
</evidence>
<dbReference type="Gene3D" id="3.50.50.60">
    <property type="entry name" value="FAD/NAD(P)-binding domain"/>
    <property type="match status" value="1"/>
</dbReference>
<organism evidence="3 4">
    <name type="scientific">Zobellella aerophila</name>
    <dbReference type="NCBI Taxonomy" id="870480"/>
    <lineage>
        <taxon>Bacteria</taxon>
        <taxon>Pseudomonadati</taxon>
        <taxon>Pseudomonadota</taxon>
        <taxon>Gammaproteobacteria</taxon>
        <taxon>Aeromonadales</taxon>
        <taxon>Aeromonadaceae</taxon>
        <taxon>Zobellella</taxon>
    </lineage>
</organism>
<dbReference type="EMBL" id="BAABCX010000005">
    <property type="protein sequence ID" value="GAA3548506.1"/>
    <property type="molecule type" value="Genomic_DNA"/>
</dbReference>
<comment type="caution">
    <text evidence="3">The sequence shown here is derived from an EMBL/GenBank/DDBJ whole genome shotgun (WGS) entry which is preliminary data.</text>
</comment>
<sequence>MVNIQQVRLLPADDNRCAWYESLPKRIPVKPLRGIEQFDIAVVGAGYTGLAAARRLGELLPHKRIALLEAQEVGIGAAGRSSGFAIDLAHDMRSKSFVDGLEETSRQTRFNRAGLAYLKEGVLNSDYDSRNWEELGKIHAAATLAGEAKLQGFSKVLDSLKEPYHWLSADEICSITGSDYYRRGIHTPGAVLVQPAAMVQHLADSLPANVTLYENSPVKEVQYNQPICLRSDSGEVKTNQLILANNGYAQYLGFYQHHLIPFMTYGSMTRVLNNEELKRLGGDNSWGIIPADAFGSSLRKTLDNRLLVRHTYSYADQFRASPRMLKRMHDEHRQSFERRFPMLANVDFEYTWGGALCLSRNGAPVFGQLRENIYGAFCMNGVGITKGTIMGKLIAEHLAGQRSELGDLLLSYPRPNLVPPGLILKLGVTIDLARRSIGVGLEK</sequence>
<proteinExistence type="predicted"/>
<dbReference type="Pfam" id="PF01266">
    <property type="entry name" value="DAO"/>
    <property type="match status" value="1"/>
</dbReference>
<dbReference type="RefSeq" id="WP_344959691.1">
    <property type="nucleotide sequence ID" value="NZ_BAABCX010000005.1"/>
</dbReference>
<evidence type="ECO:0000256" key="1">
    <source>
        <dbReference type="ARBA" id="ARBA00023002"/>
    </source>
</evidence>
<keyword evidence="4" id="KW-1185">Reference proteome</keyword>
<accession>A0ABP6WBQ7</accession>
<dbReference type="SUPFAM" id="SSF51905">
    <property type="entry name" value="FAD/NAD(P)-binding domain"/>
    <property type="match status" value="1"/>
</dbReference>
<reference evidence="4" key="1">
    <citation type="journal article" date="2019" name="Int. J. Syst. Evol. Microbiol.">
        <title>The Global Catalogue of Microorganisms (GCM) 10K type strain sequencing project: providing services to taxonomists for standard genome sequencing and annotation.</title>
        <authorList>
            <consortium name="The Broad Institute Genomics Platform"/>
            <consortium name="The Broad Institute Genome Sequencing Center for Infectious Disease"/>
            <person name="Wu L."/>
            <person name="Ma J."/>
        </authorList>
    </citation>
    <scope>NUCLEOTIDE SEQUENCE [LARGE SCALE GENOMIC DNA]</scope>
    <source>
        <strain evidence="4">JCM 17110</strain>
    </source>
</reference>
<evidence type="ECO:0000259" key="2">
    <source>
        <dbReference type="Pfam" id="PF01266"/>
    </source>
</evidence>
<protein>
    <submittedName>
        <fullName evidence="3">FAD-binding oxidoreductase</fullName>
    </submittedName>
</protein>
<keyword evidence="1" id="KW-0560">Oxidoreductase</keyword>
<dbReference type="PANTHER" id="PTHR13847">
    <property type="entry name" value="SARCOSINE DEHYDROGENASE-RELATED"/>
    <property type="match status" value="1"/>
</dbReference>